<accession>A0ABR2QH57</accession>
<organism evidence="1 2">
    <name type="scientific">Hibiscus sabdariffa</name>
    <name type="common">roselle</name>
    <dbReference type="NCBI Taxonomy" id="183260"/>
    <lineage>
        <taxon>Eukaryota</taxon>
        <taxon>Viridiplantae</taxon>
        <taxon>Streptophyta</taxon>
        <taxon>Embryophyta</taxon>
        <taxon>Tracheophyta</taxon>
        <taxon>Spermatophyta</taxon>
        <taxon>Magnoliopsida</taxon>
        <taxon>eudicotyledons</taxon>
        <taxon>Gunneridae</taxon>
        <taxon>Pentapetalae</taxon>
        <taxon>rosids</taxon>
        <taxon>malvids</taxon>
        <taxon>Malvales</taxon>
        <taxon>Malvaceae</taxon>
        <taxon>Malvoideae</taxon>
        <taxon>Hibiscus</taxon>
    </lineage>
</organism>
<dbReference type="Proteomes" id="UP001396334">
    <property type="component" value="Unassembled WGS sequence"/>
</dbReference>
<comment type="caution">
    <text evidence="1">The sequence shown here is derived from an EMBL/GenBank/DDBJ whole genome shotgun (WGS) entry which is preliminary data.</text>
</comment>
<proteinExistence type="predicted"/>
<sequence length="86" mass="9602">MAISKPKTVTGICLSFGYRYGHIRIVPVRNAFRIGTQKLVPVPKSLFRYGCNRIGTVCLIQIPVAKRSIGTGLPYRYALPELHTKV</sequence>
<name>A0ABR2QH57_9ROSI</name>
<keyword evidence="2" id="KW-1185">Reference proteome</keyword>
<evidence type="ECO:0000313" key="1">
    <source>
        <dbReference type="EMBL" id="KAK9000026.1"/>
    </source>
</evidence>
<evidence type="ECO:0000313" key="2">
    <source>
        <dbReference type="Proteomes" id="UP001396334"/>
    </source>
</evidence>
<dbReference type="EMBL" id="JBBPBN010000038">
    <property type="protein sequence ID" value="KAK9000026.1"/>
    <property type="molecule type" value="Genomic_DNA"/>
</dbReference>
<gene>
    <name evidence="1" type="ORF">V6N11_082162</name>
</gene>
<protein>
    <submittedName>
        <fullName evidence="1">Uncharacterized protein</fullName>
    </submittedName>
</protein>
<reference evidence="1 2" key="1">
    <citation type="journal article" date="2024" name="G3 (Bethesda)">
        <title>Genome assembly of Hibiscus sabdariffa L. provides insights into metabolisms of medicinal natural products.</title>
        <authorList>
            <person name="Kim T."/>
        </authorList>
    </citation>
    <scope>NUCLEOTIDE SEQUENCE [LARGE SCALE GENOMIC DNA]</scope>
    <source>
        <strain evidence="1">TK-2024</strain>
        <tissue evidence="1">Old leaves</tissue>
    </source>
</reference>